<dbReference type="Proteomes" id="UP000542695">
    <property type="component" value="Unassembled WGS sequence"/>
</dbReference>
<comment type="caution">
    <text evidence="2">The sequence shown here is derived from an EMBL/GenBank/DDBJ whole genome shotgun (WGS) entry which is preliminary data.</text>
</comment>
<feature type="domain" description="HD/PDEase" evidence="1">
    <location>
        <begin position="29"/>
        <end position="95"/>
    </location>
</feature>
<reference evidence="2 3" key="1">
    <citation type="submission" date="2020-04" db="EMBL/GenBank/DDBJ databases">
        <title>Molecular characterization of pseudomonads from Agaricus bisporus reveal novel blotch 2 pathogens in Western Europe.</title>
        <authorList>
            <person name="Taparia T."/>
            <person name="Krijger M."/>
            <person name="Haynes E."/>
            <person name="Elpinstone J.G."/>
            <person name="Noble R."/>
            <person name="Van Der Wolf J."/>
        </authorList>
    </citation>
    <scope>NUCLEOTIDE SEQUENCE [LARGE SCALE GENOMIC DNA]</scope>
    <source>
        <strain evidence="2 3">P7765</strain>
    </source>
</reference>
<sequence>MLDKKASMRAACHMLKTIMLECKEVKLSNGETLLEHSLWSAHQALTEGCAEEVIVAALFHDIGHFLCNSDPEMTPYEKDCQHADLGAQWLNRWFPQSVCIPIQLHIDAKRYLITVNENYNDQLSSGSLSSLLNQGGRMTSEEILAFQNQPYHHDALSIRKFDDTPYDNGFVNAYSRYEKIIMAVMR</sequence>
<dbReference type="PANTHER" id="PTHR40202">
    <property type="match status" value="1"/>
</dbReference>
<dbReference type="InterPro" id="IPR052567">
    <property type="entry name" value="OP_Dioxygenase"/>
</dbReference>
<dbReference type="PANTHER" id="PTHR40202:SF1">
    <property type="entry name" value="HD DOMAIN-CONTAINING PROTEIN"/>
    <property type="match status" value="1"/>
</dbReference>
<protein>
    <submittedName>
        <fullName evidence="2">Hdig domain protein</fullName>
    </submittedName>
</protein>
<gene>
    <name evidence="2" type="ORF">HX798_19625</name>
</gene>
<name>A0A7Y8D3I6_PSEPU</name>
<dbReference type="EMBL" id="JACARV010000059">
    <property type="protein sequence ID" value="NWC82476.1"/>
    <property type="molecule type" value="Genomic_DNA"/>
</dbReference>
<organism evidence="2 3">
    <name type="scientific">Pseudomonas putida</name>
    <name type="common">Arthrobacter siderocapsulatus</name>
    <dbReference type="NCBI Taxonomy" id="303"/>
    <lineage>
        <taxon>Bacteria</taxon>
        <taxon>Pseudomonadati</taxon>
        <taxon>Pseudomonadota</taxon>
        <taxon>Gammaproteobacteria</taxon>
        <taxon>Pseudomonadales</taxon>
        <taxon>Pseudomonadaceae</taxon>
        <taxon>Pseudomonas</taxon>
    </lineage>
</organism>
<dbReference type="Pfam" id="PF01966">
    <property type="entry name" value="HD"/>
    <property type="match status" value="1"/>
</dbReference>
<dbReference type="InterPro" id="IPR006674">
    <property type="entry name" value="HD_domain"/>
</dbReference>
<evidence type="ECO:0000259" key="1">
    <source>
        <dbReference type="SMART" id="SM00471"/>
    </source>
</evidence>
<proteinExistence type="predicted"/>
<evidence type="ECO:0000313" key="3">
    <source>
        <dbReference type="Proteomes" id="UP000542695"/>
    </source>
</evidence>
<dbReference type="Gene3D" id="1.10.3210.10">
    <property type="entry name" value="Hypothetical protein af1432"/>
    <property type="match status" value="1"/>
</dbReference>
<dbReference type="SUPFAM" id="SSF109604">
    <property type="entry name" value="HD-domain/PDEase-like"/>
    <property type="match status" value="1"/>
</dbReference>
<dbReference type="AlphaFoldDB" id="A0A7Y8D3I6"/>
<dbReference type="InterPro" id="IPR003607">
    <property type="entry name" value="HD/PDEase_dom"/>
</dbReference>
<dbReference type="RefSeq" id="WP_125924463.1">
    <property type="nucleotide sequence ID" value="NZ_JABTYF010000004.1"/>
</dbReference>
<dbReference type="CDD" id="cd00077">
    <property type="entry name" value="HDc"/>
    <property type="match status" value="1"/>
</dbReference>
<accession>A0A7Y8D3I6</accession>
<evidence type="ECO:0000313" key="2">
    <source>
        <dbReference type="EMBL" id="NWC82476.1"/>
    </source>
</evidence>
<dbReference type="SMART" id="SM00471">
    <property type="entry name" value="HDc"/>
    <property type="match status" value="1"/>
</dbReference>